<name>A0A1L9QMH5_9CYAN</name>
<feature type="domain" description="LytR/CpsA/Psr regulator C-terminal" evidence="4">
    <location>
        <begin position="374"/>
        <end position="460"/>
    </location>
</feature>
<sequence>MHQSSDRKTPFKSYPQPVPRPLGSGLRWLSIGLGLTGIALLSATAGALLAVSLISTPLMQSRLTPEEAAVFGQGEKISSGNNLQLPELTRPVNIMILGVKVLTSDVDTPPEEIADLGYHALVNSFEGLSDTMLMLRFEPTTNKVTLLSIPRDTRTWVEGHGLVKINAANYHGGPALTASSISELLGGVGIDRYVRINVQGIEKLIDALGGVTVHVPKDMKYQDDSQHLYINLKAGTQHLNGAQALQFLRYRYDNLGDIGRIQRQQMFLRAMTEQTLSPATLSRLPKILSVIRSHIDTNLSVEELLALANFAGQTDRSKMQMLLLPGRFSELEEFDASYWVPNYGSIDSLMAEHFDFGYEAYDDYTDYEIDPTQLAIAIQDTTGQLESVDQLFIWLEAQGYYNLYSTNSWSDPLTTTRIIAQDGNIESARAIRNVLGFGEVRVESTGSLQSDVTIQLGQDWLTQMATESRIDSTSYSEWQSY</sequence>
<organism evidence="5 6">
    <name type="scientific">Roseofilum reptotaenium AO1-A</name>
    <dbReference type="NCBI Taxonomy" id="1925591"/>
    <lineage>
        <taxon>Bacteria</taxon>
        <taxon>Bacillati</taxon>
        <taxon>Cyanobacteriota</taxon>
        <taxon>Cyanophyceae</taxon>
        <taxon>Desertifilales</taxon>
        <taxon>Desertifilaceae</taxon>
        <taxon>Roseofilum</taxon>
    </lineage>
</organism>
<evidence type="ECO:0000256" key="2">
    <source>
        <dbReference type="SAM" id="Phobius"/>
    </source>
</evidence>
<gene>
    <name evidence="5" type="ORF">BI308_19700</name>
</gene>
<comment type="similarity">
    <text evidence="1">Belongs to the LytR/CpsA/Psr (LCP) family.</text>
</comment>
<proteinExistence type="inferred from homology"/>
<comment type="caution">
    <text evidence="5">The sequence shown here is derived from an EMBL/GenBank/DDBJ whole genome shotgun (WGS) entry which is preliminary data.</text>
</comment>
<dbReference type="AlphaFoldDB" id="A0A1L9QMH5"/>
<dbReference type="STRING" id="1925591.BI308_19700"/>
<keyword evidence="6" id="KW-1185">Reference proteome</keyword>
<evidence type="ECO:0000256" key="1">
    <source>
        <dbReference type="ARBA" id="ARBA00006068"/>
    </source>
</evidence>
<feature type="domain" description="Cell envelope-related transcriptional attenuator" evidence="3">
    <location>
        <begin position="129"/>
        <end position="275"/>
    </location>
</feature>
<evidence type="ECO:0000259" key="4">
    <source>
        <dbReference type="Pfam" id="PF13399"/>
    </source>
</evidence>
<dbReference type="EMBL" id="MLAW01000043">
    <property type="protein sequence ID" value="OJJ22281.1"/>
    <property type="molecule type" value="Genomic_DNA"/>
</dbReference>
<keyword evidence="2" id="KW-1133">Transmembrane helix</keyword>
<dbReference type="Pfam" id="PF13399">
    <property type="entry name" value="LytR_C"/>
    <property type="match status" value="1"/>
</dbReference>
<evidence type="ECO:0000259" key="3">
    <source>
        <dbReference type="Pfam" id="PF03816"/>
    </source>
</evidence>
<dbReference type="Proteomes" id="UP000183940">
    <property type="component" value="Unassembled WGS sequence"/>
</dbReference>
<evidence type="ECO:0000313" key="5">
    <source>
        <dbReference type="EMBL" id="OJJ22281.1"/>
    </source>
</evidence>
<reference evidence="5" key="1">
    <citation type="submission" date="2016-10" db="EMBL/GenBank/DDBJ databases">
        <title>CRISPR-Cas defence system in Roseofilum reptotaenium: evidence of a bacteriophage-cyanobacterium arms race in the coral black band disease.</title>
        <authorList>
            <person name="Buerger P."/>
            <person name="Wood-Charlson E.M."/>
            <person name="Weynberg K.D."/>
            <person name="Willis B."/>
            <person name="Van Oppen M.J."/>
        </authorList>
    </citation>
    <scope>NUCLEOTIDE SEQUENCE [LARGE SCALE GENOMIC DNA]</scope>
    <source>
        <strain evidence="5">AO1-A</strain>
    </source>
</reference>
<keyword evidence="2" id="KW-0812">Transmembrane</keyword>
<dbReference type="PANTHER" id="PTHR33392">
    <property type="entry name" value="POLYISOPRENYL-TEICHOIC ACID--PEPTIDOGLYCAN TEICHOIC ACID TRANSFERASE TAGU"/>
    <property type="match status" value="1"/>
</dbReference>
<dbReference type="InterPro" id="IPR050922">
    <property type="entry name" value="LytR/CpsA/Psr_CW_biosynth"/>
</dbReference>
<keyword evidence="2" id="KW-0472">Membrane</keyword>
<accession>A0A1L9QMH5</accession>
<dbReference type="InterPro" id="IPR027381">
    <property type="entry name" value="LytR/CpsA/Psr_C"/>
</dbReference>
<dbReference type="PANTHER" id="PTHR33392:SF6">
    <property type="entry name" value="POLYISOPRENYL-TEICHOIC ACID--PEPTIDOGLYCAN TEICHOIC ACID TRANSFERASE TAGU"/>
    <property type="match status" value="1"/>
</dbReference>
<dbReference type="Gene3D" id="3.40.630.190">
    <property type="entry name" value="LCP protein"/>
    <property type="match status" value="1"/>
</dbReference>
<protein>
    <submittedName>
        <fullName evidence="5">LytR family transcriptional regulator</fullName>
    </submittedName>
</protein>
<dbReference type="InterPro" id="IPR004474">
    <property type="entry name" value="LytR_CpsA_psr"/>
</dbReference>
<dbReference type="NCBIfam" id="TIGR00350">
    <property type="entry name" value="lytR_cpsA_psr"/>
    <property type="match status" value="1"/>
</dbReference>
<feature type="transmembrane region" description="Helical" evidence="2">
    <location>
        <begin position="28"/>
        <end position="54"/>
    </location>
</feature>
<evidence type="ECO:0000313" key="6">
    <source>
        <dbReference type="Proteomes" id="UP000183940"/>
    </source>
</evidence>
<dbReference type="Pfam" id="PF03816">
    <property type="entry name" value="LytR_cpsA_psr"/>
    <property type="match status" value="1"/>
</dbReference>